<feature type="non-terminal residue" evidence="1">
    <location>
        <position position="1"/>
    </location>
</feature>
<evidence type="ECO:0000313" key="2">
    <source>
        <dbReference type="Proteomes" id="UP000054217"/>
    </source>
</evidence>
<gene>
    <name evidence="1" type="ORF">M404DRAFT_45915</name>
</gene>
<accession>A0A0C3PQS4</accession>
<dbReference type="HOGENOM" id="CLU_161759_2_0_1"/>
<keyword evidence="2" id="KW-1185">Reference proteome</keyword>
<dbReference type="AlphaFoldDB" id="A0A0C3PQS4"/>
<dbReference type="Proteomes" id="UP000054217">
    <property type="component" value="Unassembled WGS sequence"/>
</dbReference>
<sequence>NSYLQQWLPHQWHYLAILLDMEAPPEPRDCILCGADGIFQCTECAHRPVFCTMCCQAEHKCRPFHRVEQWNGTFFEESSLQLAGLVLHVGHGGKHCP</sequence>
<evidence type="ECO:0000313" key="1">
    <source>
        <dbReference type="EMBL" id="KIO11356.1"/>
    </source>
</evidence>
<reference evidence="2" key="2">
    <citation type="submission" date="2015-01" db="EMBL/GenBank/DDBJ databases">
        <title>Evolutionary Origins and Diversification of the Mycorrhizal Mutualists.</title>
        <authorList>
            <consortium name="DOE Joint Genome Institute"/>
            <consortium name="Mycorrhizal Genomics Consortium"/>
            <person name="Kohler A."/>
            <person name="Kuo A."/>
            <person name="Nagy L.G."/>
            <person name="Floudas D."/>
            <person name="Copeland A."/>
            <person name="Barry K.W."/>
            <person name="Cichocki N."/>
            <person name="Veneault-Fourrey C."/>
            <person name="LaButti K."/>
            <person name="Lindquist E.A."/>
            <person name="Lipzen A."/>
            <person name="Lundell T."/>
            <person name="Morin E."/>
            <person name="Murat C."/>
            <person name="Riley R."/>
            <person name="Ohm R."/>
            <person name="Sun H."/>
            <person name="Tunlid A."/>
            <person name="Henrissat B."/>
            <person name="Grigoriev I.V."/>
            <person name="Hibbett D.S."/>
            <person name="Martin F."/>
        </authorList>
    </citation>
    <scope>NUCLEOTIDE SEQUENCE [LARGE SCALE GENOMIC DNA]</scope>
    <source>
        <strain evidence="2">Marx 270</strain>
    </source>
</reference>
<protein>
    <recommendedName>
        <fullName evidence="3">CxC2-like cysteine cluster KDZ transposase-associated domain-containing protein</fullName>
    </recommendedName>
</protein>
<dbReference type="InParanoid" id="A0A0C3PQS4"/>
<evidence type="ECO:0008006" key="3">
    <source>
        <dbReference type="Google" id="ProtNLM"/>
    </source>
</evidence>
<dbReference type="OrthoDB" id="3004525at2759"/>
<proteinExistence type="predicted"/>
<organism evidence="1 2">
    <name type="scientific">Pisolithus tinctorius Marx 270</name>
    <dbReference type="NCBI Taxonomy" id="870435"/>
    <lineage>
        <taxon>Eukaryota</taxon>
        <taxon>Fungi</taxon>
        <taxon>Dikarya</taxon>
        <taxon>Basidiomycota</taxon>
        <taxon>Agaricomycotina</taxon>
        <taxon>Agaricomycetes</taxon>
        <taxon>Agaricomycetidae</taxon>
        <taxon>Boletales</taxon>
        <taxon>Sclerodermatineae</taxon>
        <taxon>Pisolithaceae</taxon>
        <taxon>Pisolithus</taxon>
    </lineage>
</organism>
<feature type="non-terminal residue" evidence="1">
    <location>
        <position position="97"/>
    </location>
</feature>
<reference evidence="1 2" key="1">
    <citation type="submission" date="2014-04" db="EMBL/GenBank/DDBJ databases">
        <authorList>
            <consortium name="DOE Joint Genome Institute"/>
            <person name="Kuo A."/>
            <person name="Kohler A."/>
            <person name="Costa M.D."/>
            <person name="Nagy L.G."/>
            <person name="Floudas D."/>
            <person name="Copeland A."/>
            <person name="Barry K.W."/>
            <person name="Cichocki N."/>
            <person name="Veneault-Fourrey C."/>
            <person name="LaButti K."/>
            <person name="Lindquist E.A."/>
            <person name="Lipzen A."/>
            <person name="Lundell T."/>
            <person name="Morin E."/>
            <person name="Murat C."/>
            <person name="Sun H."/>
            <person name="Tunlid A."/>
            <person name="Henrissat B."/>
            <person name="Grigoriev I.V."/>
            <person name="Hibbett D.S."/>
            <person name="Martin F."/>
            <person name="Nordberg H.P."/>
            <person name="Cantor M.N."/>
            <person name="Hua S.X."/>
        </authorList>
    </citation>
    <scope>NUCLEOTIDE SEQUENCE [LARGE SCALE GENOMIC DNA]</scope>
    <source>
        <strain evidence="1 2">Marx 270</strain>
    </source>
</reference>
<name>A0A0C3PQS4_PISTI</name>
<dbReference type="EMBL" id="KN831950">
    <property type="protein sequence ID" value="KIO11356.1"/>
    <property type="molecule type" value="Genomic_DNA"/>
</dbReference>